<evidence type="ECO:0000313" key="2">
    <source>
        <dbReference type="EMBL" id="EQD42259.1"/>
    </source>
</evidence>
<feature type="domain" description="Restriction system protein Mrr-like N-terminal" evidence="1">
    <location>
        <begin position="4"/>
        <end position="50"/>
    </location>
</feature>
<dbReference type="Pfam" id="PF14338">
    <property type="entry name" value="Mrr_N"/>
    <property type="match status" value="1"/>
</dbReference>
<comment type="caution">
    <text evidence="2">The sequence shown here is derived from an EMBL/GenBank/DDBJ whole genome shotgun (WGS) entry which is preliminary data.</text>
</comment>
<dbReference type="EMBL" id="AUZZ01007506">
    <property type="protein sequence ID" value="EQD42259.1"/>
    <property type="molecule type" value="Genomic_DNA"/>
</dbReference>
<gene>
    <name evidence="2" type="ORF">B2A_10402</name>
</gene>
<accession>T1ANI5</accession>
<name>T1ANI5_9ZZZZ</name>
<dbReference type="InterPro" id="IPR025745">
    <property type="entry name" value="Mrr-like_N_dom"/>
</dbReference>
<feature type="non-terminal residue" evidence="2">
    <location>
        <position position="89"/>
    </location>
</feature>
<reference evidence="2" key="1">
    <citation type="submission" date="2013-08" db="EMBL/GenBank/DDBJ databases">
        <authorList>
            <person name="Mendez C."/>
            <person name="Richter M."/>
            <person name="Ferrer M."/>
            <person name="Sanchez J."/>
        </authorList>
    </citation>
    <scope>NUCLEOTIDE SEQUENCE</scope>
</reference>
<proteinExistence type="predicted"/>
<protein>
    <submittedName>
        <fullName evidence="2">Mrr restriction system protein</fullName>
    </submittedName>
</protein>
<evidence type="ECO:0000259" key="1">
    <source>
        <dbReference type="Pfam" id="PF14338"/>
    </source>
</evidence>
<organism evidence="2">
    <name type="scientific">mine drainage metagenome</name>
    <dbReference type="NCBI Taxonomy" id="410659"/>
    <lineage>
        <taxon>unclassified sequences</taxon>
        <taxon>metagenomes</taxon>
        <taxon>ecological metagenomes</taxon>
    </lineage>
</organism>
<dbReference type="AlphaFoldDB" id="T1ANI5"/>
<reference evidence="2" key="2">
    <citation type="journal article" date="2014" name="ISME J.">
        <title>Microbial stratification in low pH oxic and suboxic macroscopic growths along an acid mine drainage.</title>
        <authorList>
            <person name="Mendez-Garcia C."/>
            <person name="Mesa V."/>
            <person name="Sprenger R.R."/>
            <person name="Richter M."/>
            <person name="Diez M.S."/>
            <person name="Solano J."/>
            <person name="Bargiela R."/>
            <person name="Golyshina O.V."/>
            <person name="Manteca A."/>
            <person name="Ramos J.L."/>
            <person name="Gallego J.R."/>
            <person name="Llorente I."/>
            <person name="Martins Dos Santos V.A."/>
            <person name="Jensen O.N."/>
            <person name="Pelaez A.I."/>
            <person name="Sanchez J."/>
            <person name="Ferrer M."/>
        </authorList>
    </citation>
    <scope>NUCLEOTIDE SEQUENCE</scope>
</reference>
<sequence>MIEKTYPNRSKSVLIDRIEWARSYAALMGLAERPSRGAYLLTRSGKELLALAKSEAESTIKALDSQVRKQRRGLGTEDIRGEEAEIEQE</sequence>